<sequence>MAGMVDLTPLLTTFGLIAIAELGDKTQLTVIALSAGYDKVRVFAGVILAFALVTGLGVLVGETLFQFISPGLIKILAGLLFIVFGLWILRSKSNNDENKNRSLSNPLISTFSMITLAEMGDKTQLSAITLAAKYDSAYQVFAGAVLALGLISLIGILVGKKLRDIVPLQKIRSGAGVIFILFGILFLAGL</sequence>
<dbReference type="EMBL" id="FZMP01000232">
    <property type="protein sequence ID" value="SNQ62701.1"/>
    <property type="molecule type" value="Genomic_DNA"/>
</dbReference>
<protein>
    <recommendedName>
        <fullName evidence="9">GDT1 family protein</fullName>
    </recommendedName>
</protein>
<dbReference type="GO" id="GO:0046873">
    <property type="term" value="F:metal ion transmembrane transporter activity"/>
    <property type="evidence" value="ECO:0007669"/>
    <property type="project" value="InterPro"/>
</dbReference>
<evidence type="ECO:0000313" key="8">
    <source>
        <dbReference type="Proteomes" id="UP000218615"/>
    </source>
</evidence>
<proteinExistence type="inferred from homology"/>
<name>A0A284VTS3_9EURY</name>
<feature type="transmembrane region" description="Helical" evidence="6">
    <location>
        <begin position="67"/>
        <end position="89"/>
    </location>
</feature>
<feature type="transmembrane region" description="Helical" evidence="6">
    <location>
        <begin position="137"/>
        <end position="159"/>
    </location>
</feature>
<feature type="transmembrane region" description="Helical" evidence="6">
    <location>
        <begin position="42"/>
        <end position="61"/>
    </location>
</feature>
<dbReference type="AlphaFoldDB" id="A0A284VTS3"/>
<dbReference type="PANTHER" id="PTHR12608:SF1">
    <property type="entry name" value="TRANSMEMBRANE PROTEIN 165"/>
    <property type="match status" value="1"/>
</dbReference>
<dbReference type="GO" id="GO:0016020">
    <property type="term" value="C:membrane"/>
    <property type="evidence" value="ECO:0007669"/>
    <property type="project" value="UniProtKB-SubCell"/>
</dbReference>
<dbReference type="Proteomes" id="UP000218615">
    <property type="component" value="Unassembled WGS sequence"/>
</dbReference>
<feature type="transmembrane region" description="Helical" evidence="6">
    <location>
        <begin position="171"/>
        <end position="189"/>
    </location>
</feature>
<evidence type="ECO:0008006" key="9">
    <source>
        <dbReference type="Google" id="ProtNLM"/>
    </source>
</evidence>
<evidence type="ECO:0000256" key="2">
    <source>
        <dbReference type="ARBA" id="ARBA00009190"/>
    </source>
</evidence>
<evidence type="ECO:0000256" key="5">
    <source>
        <dbReference type="ARBA" id="ARBA00023136"/>
    </source>
</evidence>
<evidence type="ECO:0000256" key="6">
    <source>
        <dbReference type="SAM" id="Phobius"/>
    </source>
</evidence>
<comment type="similarity">
    <text evidence="2">Belongs to the GDT1 family.</text>
</comment>
<evidence type="ECO:0000256" key="4">
    <source>
        <dbReference type="ARBA" id="ARBA00022989"/>
    </source>
</evidence>
<dbReference type="PANTHER" id="PTHR12608">
    <property type="entry name" value="TRANSMEMBRANE PROTEIN HTP-1 RELATED"/>
    <property type="match status" value="1"/>
</dbReference>
<comment type="subcellular location">
    <subcellularLocation>
        <location evidence="1">Membrane</location>
        <topology evidence="1">Multi-pass membrane protein</topology>
    </subcellularLocation>
</comment>
<dbReference type="InterPro" id="IPR001727">
    <property type="entry name" value="GDT1-like"/>
</dbReference>
<evidence type="ECO:0000313" key="7">
    <source>
        <dbReference type="EMBL" id="SNQ62701.1"/>
    </source>
</evidence>
<dbReference type="Pfam" id="PF01169">
    <property type="entry name" value="GDT1"/>
    <property type="match status" value="2"/>
</dbReference>
<accession>A0A284VTS3</accession>
<keyword evidence="5 6" id="KW-0472">Membrane</keyword>
<keyword evidence="4 6" id="KW-1133">Transmembrane helix</keyword>
<reference evidence="8" key="1">
    <citation type="submission" date="2017-06" db="EMBL/GenBank/DDBJ databases">
        <authorList>
            <person name="Cremers G."/>
        </authorList>
    </citation>
    <scope>NUCLEOTIDE SEQUENCE [LARGE SCALE GENOMIC DNA]</scope>
</reference>
<keyword evidence="3 6" id="KW-0812">Transmembrane</keyword>
<evidence type="ECO:0000256" key="1">
    <source>
        <dbReference type="ARBA" id="ARBA00004141"/>
    </source>
</evidence>
<evidence type="ECO:0000256" key="3">
    <source>
        <dbReference type="ARBA" id="ARBA00022692"/>
    </source>
</evidence>
<keyword evidence="8" id="KW-1185">Reference proteome</keyword>
<organism evidence="7 8">
    <name type="scientific">Candidatus Methanoperedens nitratireducens</name>
    <dbReference type="NCBI Taxonomy" id="1392998"/>
    <lineage>
        <taxon>Archaea</taxon>
        <taxon>Methanobacteriati</taxon>
        <taxon>Methanobacteriota</taxon>
        <taxon>Stenosarchaea group</taxon>
        <taxon>Methanomicrobia</taxon>
        <taxon>Methanosarcinales</taxon>
        <taxon>ANME-2 cluster</taxon>
        <taxon>Candidatus Methanoperedentaceae</taxon>
        <taxon>Candidatus Methanoperedens</taxon>
    </lineage>
</organism>
<gene>
    <name evidence="7" type="ORF">MNV_820006</name>
</gene>